<proteinExistence type="predicted"/>
<evidence type="ECO:0008006" key="3">
    <source>
        <dbReference type="Google" id="ProtNLM"/>
    </source>
</evidence>
<comment type="caution">
    <text evidence="1">The sequence shown here is derived from an EMBL/GenBank/DDBJ whole genome shotgun (WGS) entry which is preliminary data.</text>
</comment>
<dbReference type="RefSeq" id="WP_233726575.1">
    <property type="nucleotide sequence ID" value="NZ_JAJVCN010000002.1"/>
</dbReference>
<accession>A0ABS8ZCN4</accession>
<evidence type="ECO:0000313" key="2">
    <source>
        <dbReference type="Proteomes" id="UP001521150"/>
    </source>
</evidence>
<sequence length="302" mass="33945">MTDHLQATFVWLKEDDGWFGTAEFPREHYYAVDVDTKIVLSLDPEKLADEYDRLSEVALSIGANYPADADLKESIRHLADWKGEAAEAFKRQIDMMETFCHEQQQSVLQGMQCLAAAYAVAIETRNVYYNLVMATEAAARNAKAEEQKEDTKFLWATVFNVASGVLDASAGNLRGTTIDTAVQIGKDYSQRVIEGDDSDQVMETYRRQADELFQSFGMSLDRITKTLGDRAADAEAPSPMHAPLPPICDVRGDAFKYEYFTHDVLRSGPVAEIVADEHRKYLEEKRAERDSEIGRRLGGRPV</sequence>
<dbReference type="Proteomes" id="UP001521150">
    <property type="component" value="Unassembled WGS sequence"/>
</dbReference>
<keyword evidence="2" id="KW-1185">Reference proteome</keyword>
<organism evidence="1 2">
    <name type="scientific">Kibdelosporangium philippinense</name>
    <dbReference type="NCBI Taxonomy" id="211113"/>
    <lineage>
        <taxon>Bacteria</taxon>
        <taxon>Bacillati</taxon>
        <taxon>Actinomycetota</taxon>
        <taxon>Actinomycetes</taxon>
        <taxon>Pseudonocardiales</taxon>
        <taxon>Pseudonocardiaceae</taxon>
        <taxon>Kibdelosporangium</taxon>
    </lineage>
</organism>
<evidence type="ECO:0000313" key="1">
    <source>
        <dbReference type="EMBL" id="MCE7004959.1"/>
    </source>
</evidence>
<protein>
    <recommendedName>
        <fullName evidence="3">WXG100 family type VII secretion target</fullName>
    </recommendedName>
</protein>
<gene>
    <name evidence="1" type="ORF">LWC34_19315</name>
</gene>
<reference evidence="1 2" key="1">
    <citation type="submission" date="2021-12" db="EMBL/GenBank/DDBJ databases">
        <title>Genome sequence of Kibdelosporangium philippinense ATCC 49844.</title>
        <authorList>
            <person name="Fedorov E.A."/>
            <person name="Omeragic M."/>
            <person name="Shalygina K.F."/>
            <person name="Maclea K.S."/>
        </authorList>
    </citation>
    <scope>NUCLEOTIDE SEQUENCE [LARGE SCALE GENOMIC DNA]</scope>
    <source>
        <strain evidence="1 2">ATCC 49844</strain>
    </source>
</reference>
<dbReference type="EMBL" id="JAJVCN010000002">
    <property type="protein sequence ID" value="MCE7004959.1"/>
    <property type="molecule type" value="Genomic_DNA"/>
</dbReference>
<name>A0ABS8ZCN4_9PSEU</name>